<dbReference type="GO" id="GO:0033387">
    <property type="term" value="P:putrescine biosynthetic process from arginine, via ornithine"/>
    <property type="evidence" value="ECO:0007669"/>
    <property type="project" value="TreeGrafter"/>
</dbReference>
<feature type="domain" description="Orn/DAP/Arg decarboxylase 2 N-terminal" evidence="10">
    <location>
        <begin position="81"/>
        <end position="334"/>
    </location>
</feature>
<evidence type="ECO:0000259" key="10">
    <source>
        <dbReference type="Pfam" id="PF02784"/>
    </source>
</evidence>
<dbReference type="EMBL" id="IACT01008625">
    <property type="protein sequence ID" value="LAC27737.1"/>
    <property type="molecule type" value="mRNA"/>
</dbReference>
<evidence type="ECO:0000256" key="5">
    <source>
        <dbReference type="ARBA" id="ARBA00023239"/>
    </source>
</evidence>
<evidence type="ECO:0000256" key="8">
    <source>
        <dbReference type="SAM" id="MobiDB-lite"/>
    </source>
</evidence>
<comment type="cofactor">
    <cofactor evidence="1">
        <name>pyridoxal 5'-phosphate</name>
        <dbReference type="ChEBI" id="CHEBI:597326"/>
    </cofactor>
</comment>
<dbReference type="PANTHER" id="PTHR11482">
    <property type="entry name" value="ARGININE/DIAMINOPIMELATE/ORNITHINE DECARBOXYLASE"/>
    <property type="match status" value="1"/>
</dbReference>
<evidence type="ECO:0000256" key="3">
    <source>
        <dbReference type="ARBA" id="ARBA00022898"/>
    </source>
</evidence>
<proteinExistence type="evidence at transcript level"/>
<keyword evidence="4" id="KW-0620">Polyamine biosynthesis</keyword>
<evidence type="ECO:0000313" key="11">
    <source>
        <dbReference type="EMBL" id="LAC27737.1"/>
    </source>
</evidence>
<dbReference type="GO" id="GO:0004586">
    <property type="term" value="F:ornithine decarboxylase activity"/>
    <property type="evidence" value="ECO:0007669"/>
    <property type="project" value="TreeGrafter"/>
</dbReference>
<dbReference type="InterPro" id="IPR022657">
    <property type="entry name" value="De-COase2_CS"/>
</dbReference>
<keyword evidence="5" id="KW-0456">Lyase</keyword>
<dbReference type="InterPro" id="IPR009006">
    <property type="entry name" value="Ala_racemase/Decarboxylase_C"/>
</dbReference>
<dbReference type="GO" id="GO:0005737">
    <property type="term" value="C:cytoplasm"/>
    <property type="evidence" value="ECO:0007669"/>
    <property type="project" value="TreeGrafter"/>
</dbReference>
<keyword evidence="3" id="KW-0663">Pyridoxal phosphate</keyword>
<dbReference type="PRINTS" id="PR01179">
    <property type="entry name" value="ODADCRBXLASE"/>
</dbReference>
<dbReference type="InterPro" id="IPR002433">
    <property type="entry name" value="Orn_de-COase"/>
</dbReference>
<dbReference type="Pfam" id="PF00278">
    <property type="entry name" value="Orn_DAP_Arg_deC"/>
    <property type="match status" value="1"/>
</dbReference>
<protein>
    <submittedName>
        <fullName evidence="11">Ornithine decarboxylase 1</fullName>
    </submittedName>
</protein>
<comment type="similarity">
    <text evidence="2 7">Belongs to the Orn/Lys/Arg decarboxylase class-II family.</text>
</comment>
<evidence type="ECO:0000256" key="2">
    <source>
        <dbReference type="ARBA" id="ARBA00008872"/>
    </source>
</evidence>
<feature type="region of interest" description="Disordered" evidence="8">
    <location>
        <begin position="21"/>
        <end position="51"/>
    </location>
</feature>
<dbReference type="InterPro" id="IPR022644">
    <property type="entry name" value="De-COase2_N"/>
</dbReference>
<dbReference type="InterPro" id="IPR000183">
    <property type="entry name" value="Orn/DAP/Arg_de-COase"/>
</dbReference>
<accession>A0A6A7G918</accession>
<dbReference type="SUPFAM" id="SSF51419">
    <property type="entry name" value="PLP-binding barrel"/>
    <property type="match status" value="1"/>
</dbReference>
<evidence type="ECO:0000259" key="9">
    <source>
        <dbReference type="Pfam" id="PF00278"/>
    </source>
</evidence>
<evidence type="ECO:0000256" key="6">
    <source>
        <dbReference type="ARBA" id="ARBA00037173"/>
    </source>
</evidence>
<dbReference type="PANTHER" id="PTHR11482:SF6">
    <property type="entry name" value="ORNITHINE DECARBOXYLASE 1-RELATED"/>
    <property type="match status" value="1"/>
</dbReference>
<dbReference type="PROSITE" id="PS00879">
    <property type="entry name" value="ODR_DC_2_2"/>
    <property type="match status" value="1"/>
</dbReference>
<evidence type="ECO:0000256" key="4">
    <source>
        <dbReference type="ARBA" id="ARBA00023115"/>
    </source>
</evidence>
<feature type="domain" description="Orn/DAP/Arg decarboxylase 2 C-terminal" evidence="9">
    <location>
        <begin position="431"/>
        <end position="515"/>
    </location>
</feature>
<dbReference type="Gene3D" id="2.40.37.10">
    <property type="entry name" value="Lyase, Ornithine Decarboxylase, Chain A, domain 1"/>
    <property type="match status" value="1"/>
</dbReference>
<evidence type="ECO:0000256" key="1">
    <source>
        <dbReference type="ARBA" id="ARBA00001933"/>
    </source>
</evidence>
<dbReference type="PRINTS" id="PR01182">
    <property type="entry name" value="ORNDCRBXLASE"/>
</dbReference>
<dbReference type="FunFam" id="3.20.20.10:FF:000005">
    <property type="entry name" value="Ornithine decarboxylase"/>
    <property type="match status" value="1"/>
</dbReference>
<dbReference type="CDD" id="cd00622">
    <property type="entry name" value="PLPDE_III_ODC"/>
    <property type="match status" value="1"/>
</dbReference>
<dbReference type="AlphaFoldDB" id="A0A6A7G918"/>
<dbReference type="InterPro" id="IPR029066">
    <property type="entry name" value="PLP-binding_barrel"/>
</dbReference>
<reference evidence="11" key="1">
    <citation type="submission" date="2017-11" db="EMBL/GenBank/DDBJ databases">
        <title>The sensing device of the deep-sea amphipod.</title>
        <authorList>
            <person name="Kobayashi H."/>
            <person name="Nagahama T."/>
            <person name="Arai W."/>
            <person name="Sasagawa Y."/>
            <person name="Umeda M."/>
            <person name="Hayashi T."/>
            <person name="Nikaido I."/>
            <person name="Watanabe H."/>
            <person name="Oguri K."/>
            <person name="Kitazato H."/>
            <person name="Fujioka K."/>
            <person name="Kido Y."/>
            <person name="Takami H."/>
        </authorList>
    </citation>
    <scope>NUCLEOTIDE SEQUENCE</scope>
    <source>
        <tissue evidence="11">Whole body</tissue>
    </source>
</reference>
<dbReference type="SUPFAM" id="SSF50621">
    <property type="entry name" value="Alanine racemase C-terminal domain-like"/>
    <property type="match status" value="1"/>
</dbReference>
<organism evidence="11">
    <name type="scientific">Hirondellea gigas</name>
    <dbReference type="NCBI Taxonomy" id="1518452"/>
    <lineage>
        <taxon>Eukaryota</taxon>
        <taxon>Metazoa</taxon>
        <taxon>Ecdysozoa</taxon>
        <taxon>Arthropoda</taxon>
        <taxon>Crustacea</taxon>
        <taxon>Multicrustacea</taxon>
        <taxon>Malacostraca</taxon>
        <taxon>Eumalacostraca</taxon>
        <taxon>Peracarida</taxon>
        <taxon>Amphipoda</taxon>
        <taxon>Amphilochidea</taxon>
        <taxon>Lysianassida</taxon>
        <taxon>Lysianassidira</taxon>
        <taxon>Lysianassoidea</taxon>
        <taxon>Lysianassidae</taxon>
        <taxon>Hirondellea</taxon>
    </lineage>
</organism>
<sequence length="569" mass="63311">MRSVAQIRSCSFEEIRRLFQDHQHQRHQQSSSSSTTRTGDDDDDDSDLITSSSSWTQATDSLLKRQIRDSSRENPFYLVDLASIRRKCLHWFRVFPKIVPFYAMKCNPDSAILAVLAAMNIGFDCASQSEISAVLALNVPPERIIFAHPFKPKRELLFAKEKCVSRMTFDNVQELHKIHHLYPNAELLLRIKCDDSHSKNPLSHKFGALLSDCPSLISLVKDLNLHLVGVSFHAGNECYDAAAYATALHDAHKVFVMARENDFFLSVLDIGGGYPGGCEGAPEGCEDQNPLRNDDQSHENTISLEDIAAVVNPLIEDLFAEDVQVIAEPGRFFVESSHTLAVRVIAKKFPPSSSSSFSDLADATHSAEISSSLSWDSSPYHRSLLDCVHRSNSVKCECDICVDDSCTKRNHCHLDEHLPDGEPSPCSSSSSPKVHYFVNEGVYGSFKDSILLQEKFSPRILHVPLKFPPETSSQFGDRVKSAIFGPTDNPRDCIHSGVMLPSIPVGSWLTFPSMGAYTVSLASCHGGNHAPEVVYAWISQSSDFESFLSVAEQSFPFFPKFKVDFLFIK</sequence>
<dbReference type="Gene3D" id="3.20.20.10">
    <property type="entry name" value="Alanine racemase"/>
    <property type="match status" value="1"/>
</dbReference>
<dbReference type="InterPro" id="IPR022643">
    <property type="entry name" value="De-COase2_C"/>
</dbReference>
<comment type="function">
    <text evidence="6">Catalyzes the first and rate-limiting step of polyamine biosynthesis that converts ornithine into putrescine, which is the precursor for the polyamines, spermidine and spermine. Polyamines are essential for cell proliferation and are implicated in cellular processes, ranging from DNA replication to apoptosis.</text>
</comment>
<dbReference type="Pfam" id="PF02784">
    <property type="entry name" value="Orn_Arg_deC_N"/>
    <property type="match status" value="1"/>
</dbReference>
<name>A0A6A7G918_9CRUS</name>
<evidence type="ECO:0000256" key="7">
    <source>
        <dbReference type="RuleBase" id="RU003737"/>
    </source>
</evidence>